<organism evidence="14 15">
    <name type="scientific">Lysobacter gummosus</name>
    <dbReference type="NCBI Taxonomy" id="262324"/>
    <lineage>
        <taxon>Bacteria</taxon>
        <taxon>Pseudomonadati</taxon>
        <taxon>Pseudomonadota</taxon>
        <taxon>Gammaproteobacteria</taxon>
        <taxon>Lysobacterales</taxon>
        <taxon>Lysobacteraceae</taxon>
        <taxon>Lysobacter</taxon>
    </lineage>
</organism>
<dbReference type="EC" id="2.7.7.7" evidence="2"/>
<dbReference type="SUPFAM" id="SSF48019">
    <property type="entry name" value="post-AAA+ oligomerization domain-like"/>
    <property type="match status" value="1"/>
</dbReference>
<feature type="region of interest" description="Disordered" evidence="12">
    <location>
        <begin position="768"/>
        <end position="787"/>
    </location>
</feature>
<dbReference type="CDD" id="cd00009">
    <property type="entry name" value="AAA"/>
    <property type="match status" value="1"/>
</dbReference>
<evidence type="ECO:0000256" key="5">
    <source>
        <dbReference type="ARBA" id="ARBA00022705"/>
    </source>
</evidence>
<keyword evidence="9" id="KW-0067">ATP-binding</keyword>
<keyword evidence="7" id="KW-0547">Nucleotide-binding</keyword>
<feature type="compositionally biased region" description="Basic and acidic residues" evidence="12">
    <location>
        <begin position="586"/>
        <end position="597"/>
    </location>
</feature>
<comment type="catalytic activity">
    <reaction evidence="11">
        <text>DNA(n) + a 2'-deoxyribonucleoside 5'-triphosphate = DNA(n+1) + diphosphate</text>
        <dbReference type="Rhea" id="RHEA:22508"/>
        <dbReference type="Rhea" id="RHEA-COMP:17339"/>
        <dbReference type="Rhea" id="RHEA-COMP:17340"/>
        <dbReference type="ChEBI" id="CHEBI:33019"/>
        <dbReference type="ChEBI" id="CHEBI:61560"/>
        <dbReference type="ChEBI" id="CHEBI:173112"/>
        <dbReference type="EC" id="2.7.7.7"/>
    </reaction>
</comment>
<dbReference type="PANTHER" id="PTHR11669:SF0">
    <property type="entry name" value="PROTEIN STICHEL-LIKE 2"/>
    <property type="match status" value="1"/>
</dbReference>
<keyword evidence="6" id="KW-0479">Metal-binding</keyword>
<dbReference type="PRINTS" id="PR00300">
    <property type="entry name" value="CLPPROTEASEA"/>
</dbReference>
<dbReference type="SMART" id="SM00382">
    <property type="entry name" value="AAA"/>
    <property type="match status" value="1"/>
</dbReference>
<dbReference type="Gene3D" id="1.10.8.60">
    <property type="match status" value="1"/>
</dbReference>
<evidence type="ECO:0000256" key="12">
    <source>
        <dbReference type="SAM" id="MobiDB-lite"/>
    </source>
</evidence>
<accession>A0ABY3XHR2</accession>
<dbReference type="SUPFAM" id="SSF52540">
    <property type="entry name" value="P-loop containing nucleoside triphosphate hydrolases"/>
    <property type="match status" value="1"/>
</dbReference>
<evidence type="ECO:0000256" key="9">
    <source>
        <dbReference type="ARBA" id="ARBA00022840"/>
    </source>
</evidence>
<feature type="domain" description="AAA+ ATPase" evidence="13">
    <location>
        <begin position="37"/>
        <end position="188"/>
    </location>
</feature>
<sequence>MSYLVLARKWRPKRFAELVGQEHVVRALTNALSTGRVHHAFLFTGTRGVGKTTIARIFAKSLNCERGTSADPCGECNACLDIDAGRYIDLLEIDAASNTGVDDVREVIDNAQYMPSRGRVKVYLIDEVHMLSKSAFNALLKTLEEPPGHVKFLLATTDPQKLPVTVLSRCLQFNLKRLDEQQIAGQMTRILAAEQIPVEESAIRQLAKAADGSLRDGLSLLDQAIAYGGAGADAPLEGASVAAMLGSVDRTRVGAVLTALADGDGQRLLDEVATLAEFSPDWGSVLETVGDALHRIQVRQLVPEAAIEADGVDVDALAAQLRPELVQLWYQMSVNGRRDLPLAPSPRAGFEMSVLRMLAFRPSGAGDAPATPSGSGSGAAAGSGSGSGSGSRGESARSASAAAQAAAAMREMGGAASRQASSEPAAPPREVVAQPPPREVAVAKPAAPARANPFEDDPRDAPPWQMPAPAAKPAAATRANPFEDDPRDAAPSSLKPAAAVPPNPFQDDPRDTAPAQPAPKPAAAALSNPFQDDPRDAPPWQTPPPKPAAAAEPARASLDQAPPREPQTDTRNAAPRREAPLWPDEDPVREPLRDHNPDPAPQRAAPPLSLDPEPPQRSADAAPPARNGADADHARAAAMQAPGPAQAAPIQAEPAHREPPRDDIFGASAPAAITMPPRPAATASAGVGIADDMAWHAIVDASGLRGPSRILAEHAGFVSYADGVLTLALGPNDEHLKAPALIKMVADSLAARLGVAPQIRFEAAQAGESLHARNQRARDQRQANAEDMFMNDPDVRRLIDDYGAKVVPDSIRPLDEA</sequence>
<keyword evidence="4 14" id="KW-0548">Nucleotidyltransferase</keyword>
<evidence type="ECO:0000256" key="11">
    <source>
        <dbReference type="ARBA" id="ARBA00049244"/>
    </source>
</evidence>
<evidence type="ECO:0000256" key="4">
    <source>
        <dbReference type="ARBA" id="ARBA00022695"/>
    </source>
</evidence>
<dbReference type="InterPro" id="IPR003593">
    <property type="entry name" value="AAA+_ATPase"/>
</dbReference>
<evidence type="ECO:0000313" key="14">
    <source>
        <dbReference type="EMBL" id="UNP31174.1"/>
    </source>
</evidence>
<gene>
    <name evidence="14" type="primary">dnaX</name>
    <name evidence="14" type="ORF">MOV92_08000</name>
</gene>
<dbReference type="Gene3D" id="1.20.272.10">
    <property type="match status" value="1"/>
</dbReference>
<dbReference type="GO" id="GO:0003887">
    <property type="term" value="F:DNA-directed DNA polymerase activity"/>
    <property type="evidence" value="ECO:0007669"/>
    <property type="project" value="UniProtKB-EC"/>
</dbReference>
<feature type="compositionally biased region" description="Low complexity" evidence="12">
    <location>
        <begin position="392"/>
        <end position="418"/>
    </location>
</feature>
<evidence type="ECO:0000256" key="6">
    <source>
        <dbReference type="ARBA" id="ARBA00022723"/>
    </source>
</evidence>
<keyword evidence="15" id="KW-1185">Reference proteome</keyword>
<comment type="similarity">
    <text evidence="1">Belongs to the DnaX/STICHEL family.</text>
</comment>
<evidence type="ECO:0000256" key="3">
    <source>
        <dbReference type="ARBA" id="ARBA00022679"/>
    </source>
</evidence>
<feature type="compositionally biased region" description="Low complexity" evidence="12">
    <location>
        <begin position="467"/>
        <end position="480"/>
    </location>
</feature>
<feature type="compositionally biased region" description="Low complexity" evidence="12">
    <location>
        <begin position="364"/>
        <end position="374"/>
    </location>
</feature>
<dbReference type="RefSeq" id="WP_057942341.1">
    <property type="nucleotide sequence ID" value="NZ_CP011131.1"/>
</dbReference>
<dbReference type="CDD" id="cd18137">
    <property type="entry name" value="HLD_clamp_pol_III_gamma_tau"/>
    <property type="match status" value="1"/>
</dbReference>
<feature type="region of interest" description="Disordered" evidence="12">
    <location>
        <begin position="364"/>
        <end position="663"/>
    </location>
</feature>
<dbReference type="InterPro" id="IPR045085">
    <property type="entry name" value="HLD_clamp_pol_III_gamma_tau"/>
</dbReference>
<dbReference type="Pfam" id="PF13177">
    <property type="entry name" value="DNA_pol3_delta2"/>
    <property type="match status" value="1"/>
</dbReference>
<dbReference type="Proteomes" id="UP000829194">
    <property type="component" value="Chromosome"/>
</dbReference>
<dbReference type="PANTHER" id="PTHR11669">
    <property type="entry name" value="REPLICATION FACTOR C / DNA POLYMERASE III GAMMA-TAU SUBUNIT"/>
    <property type="match status" value="1"/>
</dbReference>
<dbReference type="Pfam" id="PF22608">
    <property type="entry name" value="DNAX_ATPase_lid"/>
    <property type="match status" value="1"/>
</dbReference>
<feature type="compositionally biased region" description="Low complexity" evidence="12">
    <location>
        <begin position="439"/>
        <end position="452"/>
    </location>
</feature>
<dbReference type="InterPro" id="IPR050238">
    <property type="entry name" value="DNA_Rep/Repair_Clamp_Loader"/>
</dbReference>
<protein>
    <recommendedName>
        <fullName evidence="2">DNA-directed DNA polymerase</fullName>
        <ecNumber evidence="2">2.7.7.7</ecNumber>
    </recommendedName>
</protein>
<keyword evidence="5" id="KW-0235">DNA replication</keyword>
<dbReference type="NCBIfam" id="TIGR02397">
    <property type="entry name" value="dnaX_nterm"/>
    <property type="match status" value="1"/>
</dbReference>
<dbReference type="EMBL" id="CP093547">
    <property type="protein sequence ID" value="UNP31174.1"/>
    <property type="molecule type" value="Genomic_DNA"/>
</dbReference>
<dbReference type="Gene3D" id="3.30.300.150">
    <property type="entry name" value="DNA polymerase III, tau subunit, domain V"/>
    <property type="match status" value="1"/>
</dbReference>
<dbReference type="InterPro" id="IPR001270">
    <property type="entry name" value="ClpA/B"/>
</dbReference>
<dbReference type="InterPro" id="IPR038249">
    <property type="entry name" value="PolIII_tau_V_sf"/>
</dbReference>
<feature type="compositionally biased region" description="Basic and acidic residues" evidence="12">
    <location>
        <begin position="654"/>
        <end position="663"/>
    </location>
</feature>
<keyword evidence="10" id="KW-0239">DNA-directed DNA polymerase</keyword>
<evidence type="ECO:0000256" key="2">
    <source>
        <dbReference type="ARBA" id="ARBA00012417"/>
    </source>
</evidence>
<dbReference type="InterPro" id="IPR022754">
    <property type="entry name" value="DNA_pol_III_gamma-3"/>
</dbReference>
<evidence type="ECO:0000256" key="7">
    <source>
        <dbReference type="ARBA" id="ARBA00022741"/>
    </source>
</evidence>
<evidence type="ECO:0000256" key="8">
    <source>
        <dbReference type="ARBA" id="ARBA00022833"/>
    </source>
</evidence>
<keyword evidence="8" id="KW-0862">Zinc</keyword>
<evidence type="ECO:0000259" key="13">
    <source>
        <dbReference type="SMART" id="SM00382"/>
    </source>
</evidence>
<reference evidence="14 15" key="1">
    <citation type="submission" date="2022-03" db="EMBL/GenBank/DDBJ databases">
        <title>Complete genome sequence of Lysobacter capsici VKM B-2533 and Lysobacter gummosus 10.1.1, promising sources of lytic agents.</title>
        <authorList>
            <person name="Tarlachkov S.V."/>
            <person name="Kudryakova I.V."/>
            <person name="Afoshin A.S."/>
            <person name="Leontyevskaya E.A."/>
            <person name="Leontyevskaya N.V."/>
        </authorList>
    </citation>
    <scope>NUCLEOTIDE SEQUENCE [LARGE SCALE GENOMIC DNA]</scope>
    <source>
        <strain evidence="14 15">10.1.1</strain>
    </source>
</reference>
<evidence type="ECO:0000313" key="15">
    <source>
        <dbReference type="Proteomes" id="UP000829194"/>
    </source>
</evidence>
<dbReference type="InterPro" id="IPR008921">
    <property type="entry name" value="DNA_pol3_clamp-load_cplx_C"/>
</dbReference>
<evidence type="ECO:0000256" key="1">
    <source>
        <dbReference type="ARBA" id="ARBA00006360"/>
    </source>
</evidence>
<dbReference type="InterPro" id="IPR012763">
    <property type="entry name" value="DNA_pol_III_sug/sutau_N"/>
</dbReference>
<dbReference type="NCBIfam" id="NF005942">
    <property type="entry name" value="PRK07994.1"/>
    <property type="match status" value="1"/>
</dbReference>
<dbReference type="InterPro" id="IPR027417">
    <property type="entry name" value="P-loop_NTPase"/>
</dbReference>
<dbReference type="Gene3D" id="3.40.50.300">
    <property type="entry name" value="P-loop containing nucleotide triphosphate hydrolases"/>
    <property type="match status" value="1"/>
</dbReference>
<evidence type="ECO:0000256" key="10">
    <source>
        <dbReference type="ARBA" id="ARBA00022932"/>
    </source>
</evidence>
<feature type="compositionally biased region" description="Gly residues" evidence="12">
    <location>
        <begin position="375"/>
        <end position="391"/>
    </location>
</feature>
<keyword evidence="3 14" id="KW-0808">Transferase</keyword>
<proteinExistence type="inferred from homology"/>
<dbReference type="Pfam" id="PF12169">
    <property type="entry name" value="DNA_pol3_gamma3"/>
    <property type="match status" value="1"/>
</dbReference>
<name>A0ABY3XHR2_9GAMM</name>
<feature type="compositionally biased region" description="Low complexity" evidence="12">
    <location>
        <begin position="636"/>
        <end position="653"/>
    </location>
</feature>